<dbReference type="InterPro" id="IPR052055">
    <property type="entry name" value="Hepadnavirus_pol/RT"/>
</dbReference>
<dbReference type="PANTHER" id="PTHR33050:SF7">
    <property type="entry name" value="RIBONUCLEASE H"/>
    <property type="match status" value="1"/>
</dbReference>
<feature type="region of interest" description="Disordered" evidence="2">
    <location>
        <begin position="1314"/>
        <end position="1350"/>
    </location>
</feature>
<dbReference type="Gene3D" id="1.10.287.110">
    <property type="entry name" value="DnaJ domain"/>
    <property type="match status" value="1"/>
</dbReference>
<dbReference type="SUPFAM" id="SSF56672">
    <property type="entry name" value="DNA/RNA polymerases"/>
    <property type="match status" value="1"/>
</dbReference>
<evidence type="ECO:0000256" key="1">
    <source>
        <dbReference type="PROSITE-ProRule" id="PRU00117"/>
    </source>
</evidence>
<dbReference type="CDD" id="cd00105">
    <property type="entry name" value="KH-I"/>
    <property type="match status" value="1"/>
</dbReference>
<feature type="region of interest" description="Disordered" evidence="2">
    <location>
        <begin position="1716"/>
        <end position="1759"/>
    </location>
</feature>
<name>A0A1Q9CD35_SYMMI</name>
<dbReference type="SMART" id="SM00322">
    <property type="entry name" value="KH"/>
    <property type="match status" value="1"/>
</dbReference>
<evidence type="ECO:0000313" key="4">
    <source>
        <dbReference type="EMBL" id="OLP80843.1"/>
    </source>
</evidence>
<dbReference type="InterPro" id="IPR004088">
    <property type="entry name" value="KH_dom_type_1"/>
</dbReference>
<dbReference type="SMART" id="SM00271">
    <property type="entry name" value="DnaJ"/>
    <property type="match status" value="1"/>
</dbReference>
<comment type="caution">
    <text evidence="4">The sequence shown here is derived from an EMBL/GenBank/DDBJ whole genome shotgun (WGS) entry which is preliminary data.</text>
</comment>
<protein>
    <recommendedName>
        <fullName evidence="3">J domain-containing protein</fullName>
    </recommendedName>
</protein>
<keyword evidence="1" id="KW-0694">RNA-binding</keyword>
<dbReference type="Pfam" id="PF00226">
    <property type="entry name" value="DnaJ"/>
    <property type="match status" value="1"/>
</dbReference>
<dbReference type="InterPro" id="IPR036869">
    <property type="entry name" value="J_dom_sf"/>
</dbReference>
<dbReference type="SUPFAM" id="SSF46565">
    <property type="entry name" value="Chaperone J-domain"/>
    <property type="match status" value="1"/>
</dbReference>
<evidence type="ECO:0000256" key="2">
    <source>
        <dbReference type="SAM" id="MobiDB-lite"/>
    </source>
</evidence>
<feature type="compositionally biased region" description="Basic and acidic residues" evidence="2">
    <location>
        <begin position="368"/>
        <end position="379"/>
    </location>
</feature>
<feature type="region of interest" description="Disordered" evidence="2">
    <location>
        <begin position="1656"/>
        <end position="1700"/>
    </location>
</feature>
<dbReference type="EMBL" id="LSRX01001338">
    <property type="protein sequence ID" value="OLP80843.1"/>
    <property type="molecule type" value="Genomic_DNA"/>
</dbReference>
<dbReference type="Pfam" id="PF00013">
    <property type="entry name" value="KH_1"/>
    <property type="match status" value="1"/>
</dbReference>
<dbReference type="Proteomes" id="UP000186817">
    <property type="component" value="Unassembled WGS sequence"/>
</dbReference>
<dbReference type="GO" id="GO:0003723">
    <property type="term" value="F:RNA binding"/>
    <property type="evidence" value="ECO:0007669"/>
    <property type="project" value="UniProtKB-UniRule"/>
</dbReference>
<sequence>MATALPDGVSEADALDHLDKKVSSDLVHIFQECGVPLGLQYKLTQHFQNVKRFSTYADSRAEVRTALKDDHELEATNQVTRAAVASVVSAWETSKEFAHKESELRAEARMLGVHRPVTQTEKQAMRLAFESAHGSLEEAFEPSDDYISAKLEEIENGEVTASPLSEVTSKKRVRTMGIQTTVDTGGHVRIVKQRNKGVMPSHTEELRTVLRVEGNAWTMLASKFKNKVFFQSMTPDVWLSYTNFLLGEKVYLMQVPAGGKGGKMDQAPLRPPWVVVLNYEFELRKEAIKKAFRESRPLRDTLQEATEDSQLKEQYFTSPIALQNRGKRANDSWEPWDDNKWNKNTWKGNWQTGKDPDRNKKGRKGKDHPKGKDGKDGKGKRASATTSRTPDGRFICFDYSGCELQVDFLDPGGALLDWSKTQTWEDFIIAKCFNLITILSELKVGWILVHPEDLGKMRGGETPASLWQWEEVQSILDNHTDVKSWVEHMCAYGAASAHPTRVLTNLSGGPDHMGLPRFDAEGWYLGPLGKCGHVHVSGVGRAEQEWTTKSSLPPQFFDELAVLAFERVRDDRATDHSFQGADDFANWLLDQNRRLVQHEGEALCRLLPFEQPHVAAAGANPGQGRAFFSGAFCKGPFYGLRQSCQQFPQSIKCLTSLLRDAFPGRVFSSLAVFDNVRQVQGVSRRGTLLPVADSPQTLQVIEVPSSEDHEEDAEGFDAATSRCRGPAIRCRHTKEWRELIDGFGLCSPGRWRPLARDATATSHEWGHAEAIRELLHKTVRKAIKDPRATAFALATGRLKVSPFDDSTIQEVRSQIAAMLPDPAAAMEVPPGQPFMLHLLSQSLEMLGDPDFEILDHGSESFAEGVPLGWDKPIARTPQVFPKRTVFRKLDQSDFDPSMLNYRSAELNAEQLEAKFREDERAGLMVCTTEAEAKRVYGDTSLLIAAMGAVTKANGDVRPLHDGTHGINLNNKIKILDKLQVPGPEDLQEVASRVKESKEAPFALCADIKQAHRNVKVRESDWPRLACKSSSSSRVLWLNRVGTFGVSSAAYYWTRLFAAVGRWAFRVLHLDKFYMLIYVDDLHVVVFGGEKFYALWALFLALEIMGTPFAYHKFKGGLEVDYIGYHLDYFSWAAGISEKRAGWIVEWIDRAESMSWVVTGRQLTEFVGRLNFVTRMITWLKPFLAPLYAWQSALNRGTAAQLPNMAVLVLRPREENQDADDLTNLRTDNFCAARQVMHARSHVALQRCRLNALHPTWLCLQKHSSSDMFQLLKDTLDALEIMDDAEVTALRARVIKEWMHLAAFDLTSAYRQMPVHPGDGFRPDETIPFTQSSTNDEAKGGNQRKGGADEIDEDSAIFNTGEFNPYEILDVSPFDEIGEDELRAAFRKQAKIYHPDVPKTGDTERFQLIKRAVEELASLGMVGEWKSKVAEPINRKERGQTVSEDYWELRGRDFFAELETELTDELKMRFNESDKDLSDDQLRGRLQKENEYWEELRARQADQDILDRVQDWMEKKREQRRLLLRQRLRGVTKSRELAIPSEPASPKTLRIVERRIAQWIGLPESMLIDMTLDEIGFFDPSSWDDVCVCLMSPPGMAGQYPPHGMPPLPPGYAGMGYPGRHATWNAAWHAPRYDAATSRLPYATWLPRTTIWDATLKGDRQSGSSGDKKKKRKKAFSEKDKKARRRSPSRTQDDSETAARAQAALRAAAAAAAVAGARRRSASPLAEETAGSGSRPKELPEVSQAEAEPEDQDLANRSRGFMRPEKIEILQLPKSVIGRVIGKAGATIKDIRERTGARIDARDQTEDPVQVLLSGTLEACEHAKIKGSRELHVVGCEIVLCHLIELCFCHSANW</sequence>
<dbReference type="Gene3D" id="3.30.1370.10">
    <property type="entry name" value="K Homology domain, type 1"/>
    <property type="match status" value="1"/>
</dbReference>
<dbReference type="SUPFAM" id="SSF54791">
    <property type="entry name" value="Eukaryotic type KH-domain (KH-domain type I)"/>
    <property type="match status" value="1"/>
</dbReference>
<dbReference type="InterPro" id="IPR004087">
    <property type="entry name" value="KH_dom"/>
</dbReference>
<dbReference type="PANTHER" id="PTHR33050">
    <property type="entry name" value="REVERSE TRANSCRIPTASE DOMAIN-CONTAINING PROTEIN"/>
    <property type="match status" value="1"/>
</dbReference>
<dbReference type="OrthoDB" id="10250354at2759"/>
<gene>
    <name evidence="4" type="ORF">AK812_SmicGene38674</name>
</gene>
<reference evidence="4 5" key="1">
    <citation type="submission" date="2016-02" db="EMBL/GenBank/DDBJ databases">
        <title>Genome analysis of coral dinoflagellate symbionts highlights evolutionary adaptations to a symbiotic lifestyle.</title>
        <authorList>
            <person name="Aranda M."/>
            <person name="Li Y."/>
            <person name="Liew Y.J."/>
            <person name="Baumgarten S."/>
            <person name="Simakov O."/>
            <person name="Wilson M."/>
            <person name="Piel J."/>
            <person name="Ashoor H."/>
            <person name="Bougouffa S."/>
            <person name="Bajic V.B."/>
            <person name="Ryu T."/>
            <person name="Ravasi T."/>
            <person name="Bayer T."/>
            <person name="Micklem G."/>
            <person name="Kim H."/>
            <person name="Bhak J."/>
            <person name="Lajeunesse T.C."/>
            <person name="Voolstra C.R."/>
        </authorList>
    </citation>
    <scope>NUCLEOTIDE SEQUENCE [LARGE SCALE GENOMIC DNA]</scope>
    <source>
        <strain evidence="4 5">CCMP2467</strain>
    </source>
</reference>
<dbReference type="InterPro" id="IPR001623">
    <property type="entry name" value="DnaJ_domain"/>
</dbReference>
<dbReference type="InterPro" id="IPR036612">
    <property type="entry name" value="KH_dom_type_1_sf"/>
</dbReference>
<dbReference type="CDD" id="cd06257">
    <property type="entry name" value="DnaJ"/>
    <property type="match status" value="1"/>
</dbReference>
<feature type="domain" description="J" evidence="3">
    <location>
        <begin position="1363"/>
        <end position="1420"/>
    </location>
</feature>
<dbReference type="InterPro" id="IPR043502">
    <property type="entry name" value="DNA/RNA_pol_sf"/>
</dbReference>
<accession>A0A1Q9CD35</accession>
<dbReference type="PROSITE" id="PS50076">
    <property type="entry name" value="DNAJ_2"/>
    <property type="match status" value="1"/>
</dbReference>
<proteinExistence type="predicted"/>
<evidence type="ECO:0000259" key="3">
    <source>
        <dbReference type="PROSITE" id="PS50076"/>
    </source>
</evidence>
<organism evidence="4 5">
    <name type="scientific">Symbiodinium microadriaticum</name>
    <name type="common">Dinoflagellate</name>
    <name type="synonym">Zooxanthella microadriatica</name>
    <dbReference type="NCBI Taxonomy" id="2951"/>
    <lineage>
        <taxon>Eukaryota</taxon>
        <taxon>Sar</taxon>
        <taxon>Alveolata</taxon>
        <taxon>Dinophyceae</taxon>
        <taxon>Suessiales</taxon>
        <taxon>Symbiodiniaceae</taxon>
        <taxon>Symbiodinium</taxon>
    </lineage>
</organism>
<evidence type="ECO:0000313" key="5">
    <source>
        <dbReference type="Proteomes" id="UP000186817"/>
    </source>
</evidence>
<keyword evidence="5" id="KW-1185">Reference proteome</keyword>
<dbReference type="PROSITE" id="PS50084">
    <property type="entry name" value="KH_TYPE_1"/>
    <property type="match status" value="1"/>
</dbReference>
<feature type="region of interest" description="Disordered" evidence="2">
    <location>
        <begin position="326"/>
        <end position="387"/>
    </location>
</feature>